<sequence length="266" mass="28698">MPAVRHAAVEGLFYPSAPTALREQVEGFLHDIGPEAEAVHPRAKLLIAPHAGYAYSGAIAASAYALLRRTHTPAIRRVVLLGPAHRVWVNDLAAAEVDAFQTPLGRVPIDRETLDRLADLPQVIRSDRAHAQEHSLEVQLPFLQATLGQFTLVPLVVGDTGAQAVAEVLERLWGGDETLIVISSDLSHYLPYAKAKTVDHATVQRILRFDAGLTPHEACGCEAINGALRAARHHGLKPRLLDLRNSGDTAGGHDRVVGYTAIAFEA</sequence>
<proteinExistence type="inferred from homology"/>
<gene>
    <name evidence="3" type="primary">amrB</name>
    <name evidence="3" type="ORF">WKW80_10695</name>
</gene>
<keyword evidence="4" id="KW-1185">Reference proteome</keyword>
<dbReference type="Proteomes" id="UP001363010">
    <property type="component" value="Unassembled WGS sequence"/>
</dbReference>
<dbReference type="CDD" id="cd07361">
    <property type="entry name" value="MEMO_like"/>
    <property type="match status" value="1"/>
</dbReference>
<reference evidence="3 4" key="1">
    <citation type="submission" date="2024-03" db="EMBL/GenBank/DDBJ databases">
        <title>Novel species of the genus Variovorax.</title>
        <authorList>
            <person name="Liu Q."/>
            <person name="Xin Y.-H."/>
        </authorList>
    </citation>
    <scope>NUCLEOTIDE SEQUENCE [LARGE SCALE GENOMIC DNA]</scope>
    <source>
        <strain evidence="3 4">KACC 18501</strain>
    </source>
</reference>
<evidence type="ECO:0000313" key="3">
    <source>
        <dbReference type="EMBL" id="MEJ8822502.1"/>
    </source>
</evidence>
<dbReference type="PANTHER" id="PTHR11060:SF0">
    <property type="entry name" value="PROTEIN MEMO1"/>
    <property type="match status" value="1"/>
</dbReference>
<dbReference type="PANTHER" id="PTHR11060">
    <property type="entry name" value="PROTEIN MEMO1"/>
    <property type="match status" value="1"/>
</dbReference>
<evidence type="ECO:0000256" key="1">
    <source>
        <dbReference type="ARBA" id="ARBA00006315"/>
    </source>
</evidence>
<dbReference type="HAMAP" id="MF_00055">
    <property type="entry name" value="MEMO1"/>
    <property type="match status" value="1"/>
</dbReference>
<organism evidence="3 4">
    <name type="scientific">Variovorax humicola</name>
    <dbReference type="NCBI Taxonomy" id="1769758"/>
    <lineage>
        <taxon>Bacteria</taxon>
        <taxon>Pseudomonadati</taxon>
        <taxon>Pseudomonadota</taxon>
        <taxon>Betaproteobacteria</taxon>
        <taxon>Burkholderiales</taxon>
        <taxon>Comamonadaceae</taxon>
        <taxon>Variovorax</taxon>
    </lineage>
</organism>
<comment type="caution">
    <text evidence="3">The sequence shown here is derived from an EMBL/GenBank/DDBJ whole genome shotgun (WGS) entry which is preliminary data.</text>
</comment>
<dbReference type="InterPro" id="IPR002737">
    <property type="entry name" value="MEMO1_fam"/>
</dbReference>
<accession>A0ABU8VZH4</accession>
<protein>
    <recommendedName>
        <fullName evidence="2">MEMO1 family protein WKW80_10695</fullName>
    </recommendedName>
</protein>
<dbReference type="EMBL" id="JBBKZV010000005">
    <property type="protein sequence ID" value="MEJ8822502.1"/>
    <property type="molecule type" value="Genomic_DNA"/>
</dbReference>
<evidence type="ECO:0000256" key="2">
    <source>
        <dbReference type="HAMAP-Rule" id="MF_00055"/>
    </source>
</evidence>
<name>A0ABU8VZH4_9BURK</name>
<comment type="similarity">
    <text evidence="1 2">Belongs to the MEMO1 family.</text>
</comment>
<dbReference type="Gene3D" id="3.40.830.10">
    <property type="entry name" value="LigB-like"/>
    <property type="match status" value="1"/>
</dbReference>
<dbReference type="Pfam" id="PF01875">
    <property type="entry name" value="Memo"/>
    <property type="match status" value="1"/>
</dbReference>
<dbReference type="NCBIfam" id="TIGR04336">
    <property type="entry name" value="AmmeMemoSam_B"/>
    <property type="match status" value="1"/>
</dbReference>
<evidence type="ECO:0000313" key="4">
    <source>
        <dbReference type="Proteomes" id="UP001363010"/>
    </source>
</evidence>
<dbReference type="RefSeq" id="WP_340363552.1">
    <property type="nucleotide sequence ID" value="NZ_JBBKZV010000005.1"/>
</dbReference>